<dbReference type="EMBL" id="LJXT01000011">
    <property type="protein sequence ID" value="KPQ19342.1"/>
    <property type="molecule type" value="Genomic_DNA"/>
</dbReference>
<protein>
    <submittedName>
        <fullName evidence="3">UspA family universal stress protein</fullName>
    </submittedName>
</protein>
<gene>
    <name evidence="3" type="ORF">HLUCCX10_02935</name>
</gene>
<proteinExistence type="inferred from homology"/>
<comment type="caution">
    <text evidence="3">The sequence shown here is derived from an EMBL/GenBank/DDBJ whole genome shotgun (WGS) entry which is preliminary data.</text>
</comment>
<evidence type="ECO:0000313" key="4">
    <source>
        <dbReference type="Proteomes" id="UP000050421"/>
    </source>
</evidence>
<dbReference type="eggNOG" id="COG0589">
    <property type="taxonomic scope" value="Bacteria"/>
</dbReference>
<evidence type="ECO:0000256" key="1">
    <source>
        <dbReference type="ARBA" id="ARBA00008791"/>
    </source>
</evidence>
<evidence type="ECO:0000259" key="2">
    <source>
        <dbReference type="Pfam" id="PF00582"/>
    </source>
</evidence>
<organism evidence="3 4">
    <name type="scientific">Algoriphagus marincola HL-49</name>
    <dbReference type="NCBI Taxonomy" id="1305737"/>
    <lineage>
        <taxon>Bacteria</taxon>
        <taxon>Pseudomonadati</taxon>
        <taxon>Bacteroidota</taxon>
        <taxon>Cytophagia</taxon>
        <taxon>Cytophagales</taxon>
        <taxon>Cyclobacteriaceae</taxon>
        <taxon>Algoriphagus</taxon>
    </lineage>
</organism>
<dbReference type="InterPro" id="IPR006015">
    <property type="entry name" value="Universal_stress_UspA"/>
</dbReference>
<dbReference type="PRINTS" id="PR01438">
    <property type="entry name" value="UNVRSLSTRESS"/>
</dbReference>
<dbReference type="OrthoDB" id="1522603at2"/>
<dbReference type="PANTHER" id="PTHR46268">
    <property type="entry name" value="STRESS RESPONSE PROTEIN NHAX"/>
    <property type="match status" value="1"/>
</dbReference>
<dbReference type="PANTHER" id="PTHR46268:SF6">
    <property type="entry name" value="UNIVERSAL STRESS PROTEIN UP12"/>
    <property type="match status" value="1"/>
</dbReference>
<dbReference type="STRING" id="1305737.GCA_000526355_00556"/>
<dbReference type="InterPro" id="IPR006016">
    <property type="entry name" value="UspA"/>
</dbReference>
<dbReference type="PATRIC" id="fig|1305737.6.peg.1257"/>
<dbReference type="Pfam" id="PF00582">
    <property type="entry name" value="Usp"/>
    <property type="match status" value="1"/>
</dbReference>
<name>A0A0P7YEJ1_9BACT</name>
<comment type="similarity">
    <text evidence="1">Belongs to the universal stress protein A family.</text>
</comment>
<dbReference type="Gene3D" id="3.40.50.12370">
    <property type="match status" value="1"/>
</dbReference>
<accession>A0A0P7YEJ1</accession>
<sequence length="274" mass="30068">MKTIVVPFDFSTYSLEALKTAQKISVKSGAQIVCVTVIPSEIDFEKLSEEAEMKYTDLIEQKTEAEEILPEYIQQIAPAKAPIEQVVKIGVPHEQILREANRSGADMIVMGAYGKGYTEGKFIGSNLQKILRMADMPVLAVKVALDGNDLRKIAFASSFQKDAPVAFAKIKAFVKAFKASVHQVFVNTPGNFHTSEKIQEGMKLFQAGNEEIVFHQHTYSAEEVEKGIVSFCEEEGLHLVALVSGDHKLSPAYQVGVTETVLFQGDLGVLSVKA</sequence>
<dbReference type="Proteomes" id="UP000050421">
    <property type="component" value="Unassembled WGS sequence"/>
</dbReference>
<evidence type="ECO:0000313" key="3">
    <source>
        <dbReference type="EMBL" id="KPQ19342.1"/>
    </source>
</evidence>
<reference evidence="3 4" key="1">
    <citation type="submission" date="2015-09" db="EMBL/GenBank/DDBJ databases">
        <title>Identification and resolution of microdiversity through metagenomic sequencing of parallel consortia.</title>
        <authorList>
            <person name="Nelson W.C."/>
            <person name="Romine M.F."/>
            <person name="Lindemann S.R."/>
        </authorList>
    </citation>
    <scope>NUCLEOTIDE SEQUENCE [LARGE SCALE GENOMIC DNA]</scope>
    <source>
        <strain evidence="3">HL-49</strain>
    </source>
</reference>
<dbReference type="CDD" id="cd00293">
    <property type="entry name" value="USP-like"/>
    <property type="match status" value="1"/>
</dbReference>
<dbReference type="SUPFAM" id="SSF52402">
    <property type="entry name" value="Adenine nucleotide alpha hydrolases-like"/>
    <property type="match status" value="2"/>
</dbReference>
<dbReference type="AlphaFoldDB" id="A0A0P7YEJ1"/>
<feature type="domain" description="UspA" evidence="2">
    <location>
        <begin position="1"/>
        <end position="142"/>
    </location>
</feature>